<evidence type="ECO:0000313" key="1">
    <source>
        <dbReference type="Ensembl" id="ENSGWIP00000004942.1"/>
    </source>
</evidence>
<dbReference type="PANTHER" id="PTHR15117">
    <property type="entry name" value="ATAXIN 7 RELATED"/>
    <property type="match status" value="1"/>
</dbReference>
<dbReference type="Ensembl" id="ENSGWIT00000005290.1">
    <property type="protein sequence ID" value="ENSGWIP00000004942.1"/>
    <property type="gene ID" value="ENSGWIG00000002617.1"/>
</dbReference>
<reference evidence="1" key="3">
    <citation type="submission" date="2025-09" db="UniProtKB">
        <authorList>
            <consortium name="Ensembl"/>
        </authorList>
    </citation>
    <scope>IDENTIFICATION</scope>
</reference>
<reference evidence="1" key="1">
    <citation type="submission" date="2020-06" db="EMBL/GenBank/DDBJ databases">
        <authorList>
            <consortium name="Wellcome Sanger Institute Data Sharing"/>
        </authorList>
    </citation>
    <scope>NUCLEOTIDE SEQUENCE [LARGE SCALE GENOMIC DNA]</scope>
</reference>
<evidence type="ECO:0008006" key="3">
    <source>
        <dbReference type="Google" id="ProtNLM"/>
    </source>
</evidence>
<accession>A0A8C5DC62</accession>
<dbReference type="PANTHER" id="PTHR15117:SF9">
    <property type="entry name" value="ATAXIN-7-LIKE PROTEIN 1"/>
    <property type="match status" value="1"/>
</dbReference>
<name>A0A8C5DC62_GOUWI</name>
<keyword evidence="2" id="KW-1185">Reference proteome</keyword>
<dbReference type="InterPro" id="IPR052237">
    <property type="entry name" value="Ataxin-7-like_regulator"/>
</dbReference>
<evidence type="ECO:0000313" key="2">
    <source>
        <dbReference type="Proteomes" id="UP000694680"/>
    </source>
</evidence>
<dbReference type="Proteomes" id="UP000694680">
    <property type="component" value="Chromosome 6"/>
</dbReference>
<dbReference type="AlphaFoldDB" id="A0A8C5DC62"/>
<proteinExistence type="predicted"/>
<protein>
    <recommendedName>
        <fullName evidence="3">Ataxin-7-like protein 1</fullName>
    </recommendedName>
</protein>
<organism evidence="1 2">
    <name type="scientific">Gouania willdenowi</name>
    <name type="common">Blunt-snouted clingfish</name>
    <name type="synonym">Lepadogaster willdenowi</name>
    <dbReference type="NCBI Taxonomy" id="441366"/>
    <lineage>
        <taxon>Eukaryota</taxon>
        <taxon>Metazoa</taxon>
        <taxon>Chordata</taxon>
        <taxon>Craniata</taxon>
        <taxon>Vertebrata</taxon>
        <taxon>Euteleostomi</taxon>
        <taxon>Actinopterygii</taxon>
        <taxon>Neopterygii</taxon>
        <taxon>Teleostei</taxon>
        <taxon>Neoteleostei</taxon>
        <taxon>Acanthomorphata</taxon>
        <taxon>Ovalentaria</taxon>
        <taxon>Blenniimorphae</taxon>
        <taxon>Blenniiformes</taxon>
        <taxon>Gobiesocoidei</taxon>
        <taxon>Gobiesocidae</taxon>
        <taxon>Gobiesocinae</taxon>
        <taxon>Gouania</taxon>
    </lineage>
</organism>
<reference evidence="1" key="2">
    <citation type="submission" date="2025-08" db="UniProtKB">
        <authorList>
            <consortium name="Ensembl"/>
        </authorList>
    </citation>
    <scope>IDENTIFICATION</scope>
</reference>
<sequence>MATLDRLIPSPDTFLCEPWSSFVRAAEQLLVNSNVNKHVFGISFPALEDFSLVVCHVCNKVVAPQGILAHYGMIHSYGYRMEGFKESGLKS</sequence>